<dbReference type="GO" id="GO:0004601">
    <property type="term" value="F:peroxidase activity"/>
    <property type="evidence" value="ECO:0007669"/>
    <property type="project" value="UniProtKB-KW"/>
</dbReference>
<proteinExistence type="inferred from homology"/>
<dbReference type="PRINTS" id="PR00459">
    <property type="entry name" value="ASPEROXIDASE"/>
</dbReference>
<organism evidence="10">
    <name type="scientific">Gaeumannomyces tritici (strain R3-111a-1)</name>
    <name type="common">Wheat and barley take-all root rot fungus</name>
    <name type="synonym">Gaeumannomyces graminis var. tritici</name>
    <dbReference type="NCBI Taxonomy" id="644352"/>
    <lineage>
        <taxon>Eukaryota</taxon>
        <taxon>Fungi</taxon>
        <taxon>Dikarya</taxon>
        <taxon>Ascomycota</taxon>
        <taxon>Pezizomycotina</taxon>
        <taxon>Sordariomycetes</taxon>
        <taxon>Sordariomycetidae</taxon>
        <taxon>Magnaporthales</taxon>
        <taxon>Magnaporthaceae</taxon>
        <taxon>Gaeumannomyces</taxon>
    </lineage>
</organism>
<evidence type="ECO:0000256" key="8">
    <source>
        <dbReference type="RuleBase" id="RU363051"/>
    </source>
</evidence>
<dbReference type="InterPro" id="IPR044831">
    <property type="entry name" value="Ccp1-like"/>
</dbReference>
<dbReference type="VEuPathDB" id="FungiDB:GGTG_05543"/>
<dbReference type="GO" id="GO:0000302">
    <property type="term" value="P:response to reactive oxygen species"/>
    <property type="evidence" value="ECO:0007669"/>
    <property type="project" value="TreeGrafter"/>
</dbReference>
<dbReference type="InterPro" id="IPR002207">
    <property type="entry name" value="Peroxidase_I"/>
</dbReference>
<gene>
    <name evidence="11" type="primary">20346001</name>
    <name evidence="10" type="ORF">GGTG_05543</name>
</gene>
<evidence type="ECO:0000256" key="5">
    <source>
        <dbReference type="ARBA" id="ARBA00022723"/>
    </source>
</evidence>
<protein>
    <recommendedName>
        <fullName evidence="8">Peroxidase</fullName>
        <ecNumber evidence="8">1.11.1.-</ecNumber>
    </recommendedName>
</protein>
<reference evidence="10" key="3">
    <citation type="submission" date="2010-09" db="EMBL/GenBank/DDBJ databases">
        <title>Annotation of Gaeumannomyces graminis var. tritici R3-111a-1.</title>
        <authorList>
            <consortium name="The Broad Institute Genome Sequencing Platform"/>
            <person name="Ma L.-J."/>
            <person name="Dead R."/>
            <person name="Young S.K."/>
            <person name="Zeng Q."/>
            <person name="Gargeya S."/>
            <person name="Fitzgerald M."/>
            <person name="Haas B."/>
            <person name="Abouelleil A."/>
            <person name="Alvarado L."/>
            <person name="Arachchi H.M."/>
            <person name="Berlin A."/>
            <person name="Brown A."/>
            <person name="Chapman S.B."/>
            <person name="Chen Z."/>
            <person name="Dunbar C."/>
            <person name="Freedman E."/>
            <person name="Gearin G."/>
            <person name="Gellesch M."/>
            <person name="Goldberg J."/>
            <person name="Griggs A."/>
            <person name="Gujja S."/>
            <person name="Heiman D."/>
            <person name="Howarth C."/>
            <person name="Larson L."/>
            <person name="Lui A."/>
            <person name="MacDonald P.J.P."/>
            <person name="Mehta T."/>
            <person name="Montmayeur A."/>
            <person name="Murphy C."/>
            <person name="Neiman D."/>
            <person name="Pearson M."/>
            <person name="Priest M."/>
            <person name="Roberts A."/>
            <person name="Saif S."/>
            <person name="Shea T."/>
            <person name="Shenoy N."/>
            <person name="Sisk P."/>
            <person name="Stolte C."/>
            <person name="Sykes S."/>
            <person name="Yandava C."/>
            <person name="Wortman J."/>
            <person name="Nusbaum C."/>
            <person name="Birren B."/>
        </authorList>
    </citation>
    <scope>NUCLEOTIDE SEQUENCE</scope>
    <source>
        <strain evidence="10">R3-111a-1</strain>
    </source>
</reference>
<evidence type="ECO:0000256" key="1">
    <source>
        <dbReference type="ARBA" id="ARBA00003917"/>
    </source>
</evidence>
<evidence type="ECO:0000256" key="4">
    <source>
        <dbReference type="ARBA" id="ARBA00022617"/>
    </source>
</evidence>
<dbReference type="STRING" id="644352.J3NW78"/>
<dbReference type="EC" id="1.11.1.-" evidence="8"/>
<evidence type="ECO:0000256" key="3">
    <source>
        <dbReference type="ARBA" id="ARBA00022559"/>
    </source>
</evidence>
<reference evidence="10" key="2">
    <citation type="submission" date="2010-07" db="EMBL/GenBank/DDBJ databases">
        <authorList>
            <consortium name="The Broad Institute Genome Sequencing Platform"/>
            <consortium name="Broad Institute Genome Sequencing Center for Infectious Disease"/>
            <person name="Ma L.-J."/>
            <person name="Dead R."/>
            <person name="Young S."/>
            <person name="Zeng Q."/>
            <person name="Koehrsen M."/>
            <person name="Alvarado L."/>
            <person name="Berlin A."/>
            <person name="Chapman S.B."/>
            <person name="Chen Z."/>
            <person name="Freedman E."/>
            <person name="Gellesch M."/>
            <person name="Goldberg J."/>
            <person name="Griggs A."/>
            <person name="Gujja S."/>
            <person name="Heilman E.R."/>
            <person name="Heiman D."/>
            <person name="Hepburn T."/>
            <person name="Howarth C."/>
            <person name="Jen D."/>
            <person name="Larson L."/>
            <person name="Mehta T."/>
            <person name="Neiman D."/>
            <person name="Pearson M."/>
            <person name="Roberts A."/>
            <person name="Saif S."/>
            <person name="Shea T."/>
            <person name="Shenoy N."/>
            <person name="Sisk P."/>
            <person name="Stolte C."/>
            <person name="Sykes S."/>
            <person name="Walk T."/>
            <person name="White J."/>
            <person name="Yandava C."/>
            <person name="Haas B."/>
            <person name="Nusbaum C."/>
            <person name="Birren B."/>
        </authorList>
    </citation>
    <scope>NUCLEOTIDE SEQUENCE</scope>
    <source>
        <strain evidence="10">R3-111a-1</strain>
    </source>
</reference>
<dbReference type="PANTHER" id="PTHR31356:SF36">
    <property type="entry name" value="L-ASCORBATE PEROXIDASE 3"/>
    <property type="match status" value="1"/>
</dbReference>
<dbReference type="SUPFAM" id="SSF48113">
    <property type="entry name" value="Heme-dependent peroxidases"/>
    <property type="match status" value="1"/>
</dbReference>
<keyword evidence="6 8" id="KW-0560">Oxidoreductase</keyword>
<dbReference type="Proteomes" id="UP000006039">
    <property type="component" value="Unassembled WGS sequence"/>
</dbReference>
<reference evidence="11" key="4">
    <citation type="journal article" date="2015" name="G3 (Bethesda)">
        <title>Genome sequences of three phytopathogenic species of the Magnaporthaceae family of fungi.</title>
        <authorList>
            <person name="Okagaki L.H."/>
            <person name="Nunes C.C."/>
            <person name="Sailsbery J."/>
            <person name="Clay B."/>
            <person name="Brown D."/>
            <person name="John T."/>
            <person name="Oh Y."/>
            <person name="Young N."/>
            <person name="Fitzgerald M."/>
            <person name="Haas B.J."/>
            <person name="Zeng Q."/>
            <person name="Young S."/>
            <person name="Adiconis X."/>
            <person name="Fan L."/>
            <person name="Levin J.Z."/>
            <person name="Mitchell T.K."/>
            <person name="Okubara P.A."/>
            <person name="Farman M.L."/>
            <person name="Kohn L.M."/>
            <person name="Birren B."/>
            <person name="Ma L.-J."/>
            <person name="Dean R.A."/>
        </authorList>
    </citation>
    <scope>NUCLEOTIDE SEQUENCE</scope>
    <source>
        <strain evidence="11">R3-111a-1</strain>
    </source>
</reference>
<dbReference type="OrthoDB" id="4577038at2759"/>
<evidence type="ECO:0000259" key="9">
    <source>
        <dbReference type="Pfam" id="PF00141"/>
    </source>
</evidence>
<dbReference type="PANTHER" id="PTHR31356">
    <property type="entry name" value="THYLAKOID LUMENAL 29 KDA PROTEIN, CHLOROPLASTIC-RELATED"/>
    <property type="match status" value="1"/>
</dbReference>
<reference evidence="12" key="1">
    <citation type="submission" date="2010-07" db="EMBL/GenBank/DDBJ databases">
        <title>The genome sequence of Gaeumannomyces graminis var. tritici strain R3-111a-1.</title>
        <authorList>
            <consortium name="The Broad Institute Genome Sequencing Platform"/>
            <person name="Ma L.-J."/>
            <person name="Dead R."/>
            <person name="Young S."/>
            <person name="Zeng Q."/>
            <person name="Koehrsen M."/>
            <person name="Alvarado L."/>
            <person name="Berlin A."/>
            <person name="Chapman S.B."/>
            <person name="Chen Z."/>
            <person name="Freedman E."/>
            <person name="Gellesch M."/>
            <person name="Goldberg J."/>
            <person name="Griggs A."/>
            <person name="Gujja S."/>
            <person name="Heilman E.R."/>
            <person name="Heiman D."/>
            <person name="Hepburn T."/>
            <person name="Howarth C."/>
            <person name="Jen D."/>
            <person name="Larson L."/>
            <person name="Mehta T."/>
            <person name="Neiman D."/>
            <person name="Pearson M."/>
            <person name="Roberts A."/>
            <person name="Saif S."/>
            <person name="Shea T."/>
            <person name="Shenoy N."/>
            <person name="Sisk P."/>
            <person name="Stolte C."/>
            <person name="Sykes S."/>
            <person name="Walk T."/>
            <person name="White J."/>
            <person name="Yandava C."/>
            <person name="Haas B."/>
            <person name="Nusbaum C."/>
            <person name="Birren B."/>
        </authorList>
    </citation>
    <scope>NUCLEOTIDE SEQUENCE [LARGE SCALE GENOMIC DNA]</scope>
    <source>
        <strain evidence="12">R3-111a-1</strain>
    </source>
</reference>
<keyword evidence="4" id="KW-0349">Heme</keyword>
<evidence type="ECO:0000313" key="12">
    <source>
        <dbReference type="Proteomes" id="UP000006039"/>
    </source>
</evidence>
<dbReference type="GO" id="GO:0046872">
    <property type="term" value="F:metal ion binding"/>
    <property type="evidence" value="ECO:0007669"/>
    <property type="project" value="UniProtKB-UniRule"/>
</dbReference>
<dbReference type="Gene3D" id="1.10.420.10">
    <property type="entry name" value="Peroxidase, domain 2"/>
    <property type="match status" value="1"/>
</dbReference>
<feature type="domain" description="Plant heme peroxidase family profile" evidence="9">
    <location>
        <begin position="1"/>
        <end position="96"/>
    </location>
</feature>
<evidence type="ECO:0000256" key="2">
    <source>
        <dbReference type="ARBA" id="ARBA00005997"/>
    </source>
</evidence>
<dbReference type="EnsemblFungi" id="EJT75610">
    <property type="protein sequence ID" value="EJT75610"/>
    <property type="gene ID" value="GGTG_05543"/>
</dbReference>
<evidence type="ECO:0000256" key="6">
    <source>
        <dbReference type="ARBA" id="ARBA00023002"/>
    </source>
</evidence>
<dbReference type="eggNOG" id="ENOG502QR1E">
    <property type="taxonomic scope" value="Eukaryota"/>
</dbReference>
<comment type="similarity">
    <text evidence="2">Belongs to the peroxidase family. Cytochrome c peroxidase subfamily.</text>
</comment>
<dbReference type="GO" id="GO:0034599">
    <property type="term" value="P:cellular response to oxidative stress"/>
    <property type="evidence" value="ECO:0007669"/>
    <property type="project" value="InterPro"/>
</dbReference>
<name>J3NW78_GAET3</name>
<keyword evidence="7" id="KW-0408">Iron</keyword>
<dbReference type="RefSeq" id="XP_009221610.1">
    <property type="nucleotide sequence ID" value="XM_009223346.1"/>
</dbReference>
<dbReference type="AlphaFoldDB" id="J3NW78"/>
<comment type="function">
    <text evidence="1">Destroys radicals which are normally produced within the cells and which are toxic to biological systems.</text>
</comment>
<dbReference type="EMBL" id="GL385397">
    <property type="protein sequence ID" value="EJT75610.1"/>
    <property type="molecule type" value="Genomic_DNA"/>
</dbReference>
<keyword evidence="3 8" id="KW-0575">Peroxidase</keyword>
<evidence type="ECO:0000313" key="10">
    <source>
        <dbReference type="EMBL" id="EJT75610.1"/>
    </source>
</evidence>
<dbReference type="GO" id="GO:0020037">
    <property type="term" value="F:heme binding"/>
    <property type="evidence" value="ECO:0007669"/>
    <property type="project" value="UniProtKB-UniRule"/>
</dbReference>
<dbReference type="GeneID" id="20346001"/>
<reference evidence="11" key="5">
    <citation type="submission" date="2018-04" db="UniProtKB">
        <authorList>
            <consortium name="EnsemblFungi"/>
        </authorList>
    </citation>
    <scope>IDENTIFICATION</scope>
    <source>
        <strain evidence="11">R3-111a-1</strain>
    </source>
</reference>
<dbReference type="Pfam" id="PF00141">
    <property type="entry name" value="peroxidase"/>
    <property type="match status" value="1"/>
</dbReference>
<dbReference type="InterPro" id="IPR010255">
    <property type="entry name" value="Haem_peroxidase_sf"/>
</dbReference>
<sequence length="314" mass="33705">MGFSDRETVALSGAHGLGRWHAANSRFEGKWANNPTRFSNQYFRLLLSEDWAERTVAASGNRRFVAVNSVTGDELMMLPTDMALAADPAFREYVEPSTRSLRPARQATSGPPMARMAVAPASVQRSAKAPWTIGSAPRLTRQGNFGFRYCTMRYRGPRYSFPVIPINPSPGMTFSVPRCVLAALAATPAVAQAAATAAAAPLPPPQLLMPRNQCMEGADKIYYGIDGGQSQVQYAADLSITSSVTYNDMADSIDGGEDATDSKRDAALLGFGANEGQRGVVAKSSNPAYQTPEYKDTGAKPEGIVIKLIDASDR</sequence>
<dbReference type="InterPro" id="IPR002016">
    <property type="entry name" value="Haem_peroxidase"/>
</dbReference>
<evidence type="ECO:0000256" key="7">
    <source>
        <dbReference type="ARBA" id="ARBA00023004"/>
    </source>
</evidence>
<accession>J3NW78</accession>
<evidence type="ECO:0000313" key="11">
    <source>
        <dbReference type="EnsemblFungi" id="EJT75610"/>
    </source>
</evidence>
<dbReference type="HOGENOM" id="CLU_885795_0_0_1"/>
<keyword evidence="12" id="KW-1185">Reference proteome</keyword>
<dbReference type="GO" id="GO:0042744">
    <property type="term" value="P:hydrogen peroxide catabolic process"/>
    <property type="evidence" value="ECO:0007669"/>
    <property type="project" value="TreeGrafter"/>
</dbReference>
<keyword evidence="5" id="KW-0479">Metal-binding</keyword>